<dbReference type="GO" id="GO:0004519">
    <property type="term" value="F:endonuclease activity"/>
    <property type="evidence" value="ECO:0007669"/>
    <property type="project" value="InterPro"/>
</dbReference>
<accession>A0A1Q5Q527</accession>
<feature type="compositionally biased region" description="Low complexity" evidence="1">
    <location>
        <begin position="63"/>
        <end position="74"/>
    </location>
</feature>
<dbReference type="InterPro" id="IPR002711">
    <property type="entry name" value="HNH"/>
</dbReference>
<evidence type="ECO:0000256" key="1">
    <source>
        <dbReference type="SAM" id="MobiDB-lite"/>
    </source>
</evidence>
<dbReference type="Gene3D" id="1.10.30.50">
    <property type="match status" value="1"/>
</dbReference>
<dbReference type="RefSeq" id="WP_073715644.1">
    <property type="nucleotide sequence ID" value="NZ_MQVR01000005.1"/>
</dbReference>
<feature type="compositionally biased region" description="Basic residues" evidence="1">
    <location>
        <begin position="39"/>
        <end position="48"/>
    </location>
</feature>
<proteinExistence type="predicted"/>
<comment type="caution">
    <text evidence="3">The sequence shown here is derived from an EMBL/GenBank/DDBJ whole genome shotgun (WGS) entry which is preliminary data.</text>
</comment>
<dbReference type="AlphaFoldDB" id="A0A1Q5Q527"/>
<protein>
    <recommendedName>
        <fullName evidence="2">HNH nuclease domain-containing protein</fullName>
    </recommendedName>
</protein>
<dbReference type="Pfam" id="PF01844">
    <property type="entry name" value="HNH"/>
    <property type="match status" value="1"/>
</dbReference>
<name>A0A1Q5Q527_9ACTO</name>
<organism evidence="3 4">
    <name type="scientific">Bowdeniella nasicola</name>
    <dbReference type="NCBI Taxonomy" id="208480"/>
    <lineage>
        <taxon>Bacteria</taxon>
        <taxon>Bacillati</taxon>
        <taxon>Actinomycetota</taxon>
        <taxon>Actinomycetes</taxon>
        <taxon>Actinomycetales</taxon>
        <taxon>Actinomycetaceae</taxon>
        <taxon>Bowdeniella</taxon>
    </lineage>
</organism>
<dbReference type="SMART" id="SM00507">
    <property type="entry name" value="HNHc"/>
    <property type="match status" value="1"/>
</dbReference>
<feature type="region of interest" description="Disordered" evidence="1">
    <location>
        <begin position="220"/>
        <end position="250"/>
    </location>
</feature>
<feature type="domain" description="HNH nuclease" evidence="2">
    <location>
        <begin position="145"/>
        <end position="196"/>
    </location>
</feature>
<dbReference type="CDD" id="cd00085">
    <property type="entry name" value="HNHc"/>
    <property type="match status" value="1"/>
</dbReference>
<evidence type="ECO:0000313" key="3">
    <source>
        <dbReference type="EMBL" id="OKL54891.1"/>
    </source>
</evidence>
<dbReference type="GO" id="GO:0003676">
    <property type="term" value="F:nucleic acid binding"/>
    <property type="evidence" value="ECO:0007669"/>
    <property type="project" value="InterPro"/>
</dbReference>
<feature type="region of interest" description="Disordered" evidence="1">
    <location>
        <begin position="36"/>
        <end position="74"/>
    </location>
</feature>
<dbReference type="GO" id="GO:0008270">
    <property type="term" value="F:zinc ion binding"/>
    <property type="evidence" value="ECO:0007669"/>
    <property type="project" value="InterPro"/>
</dbReference>
<gene>
    <name evidence="3" type="ORF">BSZ39_01545</name>
</gene>
<dbReference type="Proteomes" id="UP000185628">
    <property type="component" value="Unassembled WGS sequence"/>
</dbReference>
<evidence type="ECO:0000313" key="4">
    <source>
        <dbReference type="Proteomes" id="UP000185628"/>
    </source>
</evidence>
<dbReference type="OrthoDB" id="3260936at2"/>
<dbReference type="EMBL" id="MQVR01000005">
    <property type="protein sequence ID" value="OKL54891.1"/>
    <property type="molecule type" value="Genomic_DNA"/>
</dbReference>
<dbReference type="InterPro" id="IPR003615">
    <property type="entry name" value="HNH_nuc"/>
</dbReference>
<evidence type="ECO:0000259" key="2">
    <source>
        <dbReference type="SMART" id="SM00507"/>
    </source>
</evidence>
<sequence length="250" mass="27706">MWLAVDSVLAKRLEHLMPSQAAREVKKLLIELAPMKPTRSTRRRRRPAAFHGPRSAPTGWRGSCASSPPSRRSRSIAQSIADSDTTETAADASRLEVPWLDVYGPISPAVAILLAAGGTWRRLVTDTLTGEVLDIGRTRYRPPAAIADAVRIRDRFCRGPGCTRTRNLELDHIKPWAVGGTTSVANLHLLCKRCHRLKTTEAARLSAIHADGSRTWDIGGISRHEPVRTPRRRRFLARPKDPPDDGEPPF</sequence>
<keyword evidence="4" id="KW-1185">Reference proteome</keyword>
<reference evidence="4" key="1">
    <citation type="submission" date="2016-12" db="EMBL/GenBank/DDBJ databases">
        <authorList>
            <person name="Meng X."/>
        </authorList>
    </citation>
    <scope>NUCLEOTIDE SEQUENCE [LARGE SCALE GENOMIC DNA]</scope>
    <source>
        <strain evidence="4">DSM 19116</strain>
    </source>
</reference>